<keyword evidence="7" id="KW-1133">Transmembrane helix</keyword>
<sequence length="649" mass="73571">MSLQWEVVGKSRKGKNVQVKEINGETTTKVPVLRKVDEGKKNNRKDNKENRKSESVKKSPVVTTTKVAAPEKKPVRRKFKNLEAALQDLSVPDLKSHLEVFKANFPNSNIVWLKAILSYLNEALSVDVDAVFLCKPLQYPANVLPEALKKLIHDELDNAGASNVQYFFDQCLTLLAEELNKNLSVVGTKILLQLIALRFPVVCQSNFAKNAVLQNSYLNQSTIGLSLLWALGQGGYQDCQVGINVWQNMMVPVIEMKHYYKFVVEYIYWILQKATPNTSLKLTLQEYLNVTDTLMQERKNIPPNIRNLLPESAFMISKLYIESTKNVSNIFLPLFKDLSKESHSVYLFTLVQCLKTEPNCVKLWELNYKKLHQQHTLLLNYIRDSNHGTKLRGNKPINDFLRTIAPNLVREEENTTKVRNHGDIKAKQQNTQEKTTSKRTEKSSKSSSICPWIFGVFVLLGAIGGIIGYDVHVHGGQFEASSTGRFLKDTGALPYVETVWFTSLSYSARGYQWAEKNVPVYYGQTRTALTPYFEFGCDLTKVAWNLVKKGVCSACTYVQDKSPIVGNFVDQYVPGLSQRVGDATRATWGTISRLSVSYYHTGCEFFRTKVFVGSLSPENLSKALNETQVVAARYYSWFHDKVDAYAKIK</sequence>
<dbReference type="Pfam" id="PF10151">
    <property type="entry name" value="TMEM214"/>
    <property type="match status" value="1"/>
</dbReference>
<keyword evidence="4" id="KW-0812">Transmembrane</keyword>
<evidence type="ECO:0000256" key="1">
    <source>
        <dbReference type="ARBA" id="ARBA00004477"/>
    </source>
</evidence>
<proteinExistence type="inferred from homology"/>
<dbReference type="AlphaFoldDB" id="A0A1L8DCB5"/>
<feature type="region of interest" description="Disordered" evidence="11">
    <location>
        <begin position="18"/>
        <end position="65"/>
    </location>
</feature>
<keyword evidence="5" id="KW-0053">Apoptosis</keyword>
<comment type="function">
    <text evidence="10">Critical mediator, in cooperation with CASP4, of endoplasmic reticulum-stress induced apoptosis. Required or the activation of CASP4 following endoplasmic reticulum stress.</text>
</comment>
<evidence type="ECO:0000256" key="10">
    <source>
        <dbReference type="ARBA" id="ARBA00024938"/>
    </source>
</evidence>
<keyword evidence="8" id="KW-0472">Membrane</keyword>
<name>A0A1L8DCB5_9DIPT</name>
<comment type="subunit">
    <text evidence="3">Constitutively interacts with CASP4; required for the localization of procaspase 4 to the ER.</text>
</comment>
<evidence type="ECO:0000256" key="7">
    <source>
        <dbReference type="ARBA" id="ARBA00022989"/>
    </source>
</evidence>
<evidence type="ECO:0000256" key="8">
    <source>
        <dbReference type="ARBA" id="ARBA00023136"/>
    </source>
</evidence>
<evidence type="ECO:0000256" key="2">
    <source>
        <dbReference type="ARBA" id="ARBA00007984"/>
    </source>
</evidence>
<organism evidence="12">
    <name type="scientific">Nyssomyia neivai</name>
    <dbReference type="NCBI Taxonomy" id="330878"/>
    <lineage>
        <taxon>Eukaryota</taxon>
        <taxon>Metazoa</taxon>
        <taxon>Ecdysozoa</taxon>
        <taxon>Arthropoda</taxon>
        <taxon>Hexapoda</taxon>
        <taxon>Insecta</taxon>
        <taxon>Pterygota</taxon>
        <taxon>Neoptera</taxon>
        <taxon>Endopterygota</taxon>
        <taxon>Diptera</taxon>
        <taxon>Nematocera</taxon>
        <taxon>Psychodoidea</taxon>
        <taxon>Psychodidae</taxon>
        <taxon>Nyssomyia</taxon>
    </lineage>
</organism>
<accession>A0A1L8DCB5</accession>
<dbReference type="GO" id="GO:0005794">
    <property type="term" value="C:Golgi apparatus"/>
    <property type="evidence" value="ECO:0007669"/>
    <property type="project" value="TreeGrafter"/>
</dbReference>
<evidence type="ECO:0000256" key="5">
    <source>
        <dbReference type="ARBA" id="ARBA00022703"/>
    </source>
</evidence>
<feature type="compositionally biased region" description="Basic and acidic residues" evidence="11">
    <location>
        <begin position="34"/>
        <end position="57"/>
    </location>
</feature>
<reference evidence="12" key="1">
    <citation type="submission" date="2016-12" db="EMBL/GenBank/DDBJ databases">
        <title>An insight into the sialome and mialome of the sand fly, Nyssomyia neivai.</title>
        <authorList>
            <person name="Sebastian V."/>
            <person name="Goulart T.M."/>
            <person name="Oliveira W."/>
            <person name="Calvo E."/>
            <person name="Oliveira L.F."/>
            <person name="Pinto M.C."/>
            <person name="Rosselino A.M."/>
            <person name="Ribeiro J.M."/>
        </authorList>
    </citation>
    <scope>NUCLEOTIDE SEQUENCE</scope>
</reference>
<keyword evidence="9" id="KW-0325">Glycoprotein</keyword>
<dbReference type="PANTHER" id="PTHR13448">
    <property type="entry name" value="TRANSMEMBRANE PROTEIN 214"/>
    <property type="match status" value="1"/>
</dbReference>
<comment type="similarity">
    <text evidence="2">Belongs to the TMEM214 family.</text>
</comment>
<dbReference type="GO" id="GO:0006915">
    <property type="term" value="P:apoptotic process"/>
    <property type="evidence" value="ECO:0007669"/>
    <property type="project" value="UniProtKB-KW"/>
</dbReference>
<evidence type="ECO:0000256" key="11">
    <source>
        <dbReference type="SAM" id="MobiDB-lite"/>
    </source>
</evidence>
<protein>
    <submittedName>
        <fullName evidence="12">Uncharacterized protein</fullName>
    </submittedName>
</protein>
<evidence type="ECO:0000256" key="3">
    <source>
        <dbReference type="ARBA" id="ARBA00011720"/>
    </source>
</evidence>
<comment type="subcellular location">
    <subcellularLocation>
        <location evidence="1">Endoplasmic reticulum membrane</location>
        <topology evidence="1">Multi-pass membrane protein</topology>
    </subcellularLocation>
</comment>
<evidence type="ECO:0000256" key="9">
    <source>
        <dbReference type="ARBA" id="ARBA00023180"/>
    </source>
</evidence>
<dbReference type="EMBL" id="GFDF01009985">
    <property type="protein sequence ID" value="JAV04099.1"/>
    <property type="molecule type" value="Transcribed_RNA"/>
</dbReference>
<dbReference type="InterPro" id="IPR019308">
    <property type="entry name" value="TMEM214"/>
</dbReference>
<dbReference type="GO" id="GO:0005789">
    <property type="term" value="C:endoplasmic reticulum membrane"/>
    <property type="evidence" value="ECO:0007669"/>
    <property type="project" value="UniProtKB-SubCell"/>
</dbReference>
<evidence type="ECO:0000313" key="12">
    <source>
        <dbReference type="EMBL" id="JAV04099.1"/>
    </source>
</evidence>
<dbReference type="PANTHER" id="PTHR13448:SF0">
    <property type="entry name" value="TRANSMEMBRANE PROTEIN 214"/>
    <property type="match status" value="1"/>
</dbReference>
<evidence type="ECO:0000256" key="6">
    <source>
        <dbReference type="ARBA" id="ARBA00022824"/>
    </source>
</evidence>
<feature type="compositionally biased region" description="Basic and acidic residues" evidence="11">
    <location>
        <begin position="415"/>
        <end position="426"/>
    </location>
</feature>
<keyword evidence="6" id="KW-0256">Endoplasmic reticulum</keyword>
<evidence type="ECO:0000256" key="4">
    <source>
        <dbReference type="ARBA" id="ARBA00022692"/>
    </source>
</evidence>
<feature type="region of interest" description="Disordered" evidence="11">
    <location>
        <begin position="415"/>
        <end position="442"/>
    </location>
</feature>